<feature type="region of interest" description="Disordered" evidence="2">
    <location>
        <begin position="144"/>
        <end position="207"/>
    </location>
</feature>
<feature type="region of interest" description="Disordered" evidence="2">
    <location>
        <begin position="1"/>
        <end position="23"/>
    </location>
</feature>
<keyword evidence="4" id="KW-1185">Reference proteome</keyword>
<sequence length="424" mass="47069">MRREGGACGGSSDASGVSSDSSVVDRLQETLQERIAETVGSVFCEMRQPDTGILGFDVYRTCCRHLVSYMETHMEASPGFAQQMEQVFTASFNDADEGTLKSLVTEDILVRYSTEATDQDREISIIPTKTTSAAGAENLTQTPCVDLSTATPPTVTRGSKRPIKRGAGLQNSKRQRPSVVRVLYDAERSGGQDGVENSLGSETETETEESVMGLREEENDSCPWPCTTDKPLRRSALFKRRLRNALQLVDAENCKPPAGMVCGQGCADLQSQMCQEHKGSCGEATPCHDPTCRMWTDVDTHTVRCHNSQCEFKNRVWLRKTLHIIQQKKIMVEATTAKLNRTESRLRETLMEPNSSGSFAAAEIENVIEKLEHEVAKLGDSVVFQTEREQAFRDDLNAIGICVRNDEADGLPRFESHYIKRRVT</sequence>
<dbReference type="OrthoDB" id="106432at2759"/>
<keyword evidence="1" id="KW-0175">Coiled coil</keyword>
<feature type="compositionally biased region" description="Polar residues" evidence="2">
    <location>
        <begin position="144"/>
        <end position="157"/>
    </location>
</feature>
<organism evidence="3 4">
    <name type="scientific">Phytophthora boehmeriae</name>
    <dbReference type="NCBI Taxonomy" id="109152"/>
    <lineage>
        <taxon>Eukaryota</taxon>
        <taxon>Sar</taxon>
        <taxon>Stramenopiles</taxon>
        <taxon>Oomycota</taxon>
        <taxon>Peronosporomycetes</taxon>
        <taxon>Peronosporales</taxon>
        <taxon>Peronosporaceae</taxon>
        <taxon>Phytophthora</taxon>
    </lineage>
</organism>
<evidence type="ECO:0000256" key="2">
    <source>
        <dbReference type="SAM" id="MobiDB-lite"/>
    </source>
</evidence>
<feature type="compositionally biased region" description="Low complexity" evidence="2">
    <location>
        <begin position="10"/>
        <end position="23"/>
    </location>
</feature>
<evidence type="ECO:0000313" key="3">
    <source>
        <dbReference type="EMBL" id="KAG7398136.1"/>
    </source>
</evidence>
<feature type="coiled-coil region" evidence="1">
    <location>
        <begin position="332"/>
        <end position="381"/>
    </location>
</feature>
<dbReference type="EMBL" id="JAGDFL010000090">
    <property type="protein sequence ID" value="KAG7398136.1"/>
    <property type="molecule type" value="Genomic_DNA"/>
</dbReference>
<evidence type="ECO:0000313" key="4">
    <source>
        <dbReference type="Proteomes" id="UP000693981"/>
    </source>
</evidence>
<accession>A0A8T1WXG7</accession>
<dbReference type="AlphaFoldDB" id="A0A8T1WXG7"/>
<name>A0A8T1WXG7_9STRA</name>
<reference evidence="3" key="1">
    <citation type="submission" date="2021-02" db="EMBL/GenBank/DDBJ databases">
        <authorList>
            <person name="Palmer J.M."/>
        </authorList>
    </citation>
    <scope>NUCLEOTIDE SEQUENCE</scope>
    <source>
        <strain evidence="3">SCRP23</strain>
    </source>
</reference>
<dbReference type="Proteomes" id="UP000693981">
    <property type="component" value="Unassembled WGS sequence"/>
</dbReference>
<comment type="caution">
    <text evidence="3">The sequence shown here is derived from an EMBL/GenBank/DDBJ whole genome shotgun (WGS) entry which is preliminary data.</text>
</comment>
<gene>
    <name evidence="3" type="ORF">PHYBOEH_011692</name>
</gene>
<protein>
    <submittedName>
        <fullName evidence="3">Uncharacterized protein</fullName>
    </submittedName>
</protein>
<proteinExistence type="predicted"/>
<evidence type="ECO:0000256" key="1">
    <source>
        <dbReference type="SAM" id="Coils"/>
    </source>
</evidence>